<dbReference type="InterPro" id="IPR003346">
    <property type="entry name" value="Transposase_20"/>
</dbReference>
<keyword evidence="1" id="KW-0175">Coiled coil</keyword>
<dbReference type="Pfam" id="PF02371">
    <property type="entry name" value="Transposase_20"/>
    <property type="match status" value="1"/>
</dbReference>
<reference evidence="4" key="1">
    <citation type="submission" date="2017-02" db="EMBL/GenBank/DDBJ databases">
        <title>Complete genome sequence of Cupriavidus necator strain NH9, a 3-chlorobenzoate degrader.</title>
        <authorList>
            <person name="Moriuchi R."/>
            <person name="Dohra H."/>
            <person name="Ogawa N."/>
        </authorList>
    </citation>
    <scope>NUCLEOTIDE SEQUENCE [LARGE SCALE GENOMIC DNA]</scope>
    <source>
        <strain evidence="4">NH9</strain>
    </source>
</reference>
<evidence type="ECO:0000256" key="1">
    <source>
        <dbReference type="SAM" id="Coils"/>
    </source>
</evidence>
<dbReference type="GO" id="GO:0006313">
    <property type="term" value="P:DNA transposition"/>
    <property type="evidence" value="ECO:0007669"/>
    <property type="project" value="InterPro"/>
</dbReference>
<dbReference type="AlphaFoldDB" id="A0A1U9UJF5"/>
<accession>A0A1U9UJF5</accession>
<dbReference type="RefSeq" id="WP_234824887.1">
    <property type="nucleotide sequence ID" value="NZ_CP017757.2"/>
</dbReference>
<evidence type="ECO:0000313" key="4">
    <source>
        <dbReference type="Proteomes" id="UP000189627"/>
    </source>
</evidence>
<organism evidence="3 4">
    <name type="scientific">Cupriavidus necator</name>
    <name type="common">Alcaligenes eutrophus</name>
    <name type="synonym">Ralstonia eutropha</name>
    <dbReference type="NCBI Taxonomy" id="106590"/>
    <lineage>
        <taxon>Bacteria</taxon>
        <taxon>Pseudomonadati</taxon>
        <taxon>Pseudomonadota</taxon>
        <taxon>Betaproteobacteria</taxon>
        <taxon>Burkholderiales</taxon>
        <taxon>Burkholderiaceae</taxon>
        <taxon>Cupriavidus</taxon>
    </lineage>
</organism>
<dbReference type="Proteomes" id="UP000189627">
    <property type="component" value="Chromosome 1"/>
</dbReference>
<sequence length="358" mass="40363">MALKKWLEPDAGRPARPVLRGRRRSNASLLPDQLYWVEPSGKCFNRRFSRAKLLEFLANREPGRIALEACGSAHWWARQLQALGHEPVLLHARYVRPFVQTNKTDAADAKAIWTAAQQPGMPIVAPKTESQQCVLGLHAMRQLRVKMRTMLVNQLRGTLYEFGIRIRPGLRAGLQEIVQRMDELEQNVPPMLFEFVREQLQSIERLDQEIARLDQRIDAWGRQNRACKTILAIPGIGMLTATAMVATIGDAHTFKSGRQLAAYLGLVPKQTGTGGKVWLSGISKRGDPYLRTLLIHGARVVLSHLCRKNQPGWSLMLAQRRPKNVAAVALANKTVRTIWALLAHDRAYDRDYVSVRPA</sequence>
<gene>
    <name evidence="3" type="ORF">BJN34_02870</name>
</gene>
<dbReference type="EMBL" id="CP017757">
    <property type="protein sequence ID" value="AQV92834.1"/>
    <property type="molecule type" value="Genomic_DNA"/>
</dbReference>
<feature type="coiled-coil region" evidence="1">
    <location>
        <begin position="196"/>
        <end position="223"/>
    </location>
</feature>
<evidence type="ECO:0000259" key="2">
    <source>
        <dbReference type="Pfam" id="PF02371"/>
    </source>
</evidence>
<name>A0A1U9UJF5_CUPNE</name>
<protein>
    <submittedName>
        <fullName evidence="3">IS110 family transposase</fullName>
    </submittedName>
</protein>
<dbReference type="InterPro" id="IPR047650">
    <property type="entry name" value="Transpos_IS110"/>
</dbReference>
<feature type="domain" description="Transposase IS116/IS110/IS902 C-terminal" evidence="2">
    <location>
        <begin position="228"/>
        <end position="304"/>
    </location>
</feature>
<dbReference type="KEGG" id="cuh:BJN34_02870"/>
<dbReference type="GO" id="GO:0003677">
    <property type="term" value="F:DNA binding"/>
    <property type="evidence" value="ECO:0007669"/>
    <property type="project" value="InterPro"/>
</dbReference>
<evidence type="ECO:0000313" key="3">
    <source>
        <dbReference type="EMBL" id="AQV92834.1"/>
    </source>
</evidence>
<dbReference type="NCBIfam" id="NF033542">
    <property type="entry name" value="transpos_IS110"/>
    <property type="match status" value="1"/>
</dbReference>
<dbReference type="GO" id="GO:0004803">
    <property type="term" value="F:transposase activity"/>
    <property type="evidence" value="ECO:0007669"/>
    <property type="project" value="InterPro"/>
</dbReference>
<dbReference type="PANTHER" id="PTHR33055:SF3">
    <property type="entry name" value="PUTATIVE TRANSPOSASE FOR IS117-RELATED"/>
    <property type="match status" value="1"/>
</dbReference>
<proteinExistence type="predicted"/>
<dbReference type="PANTHER" id="PTHR33055">
    <property type="entry name" value="TRANSPOSASE FOR INSERTION SEQUENCE ELEMENT IS1111A"/>
    <property type="match status" value="1"/>
</dbReference>